<gene>
    <name evidence="1" type="ORF">RD2015_3047</name>
</gene>
<organism evidence="1 2">
    <name type="scientific">Roseateles depolymerans</name>
    <dbReference type="NCBI Taxonomy" id="76731"/>
    <lineage>
        <taxon>Bacteria</taxon>
        <taxon>Pseudomonadati</taxon>
        <taxon>Pseudomonadota</taxon>
        <taxon>Betaproteobacteria</taxon>
        <taxon>Burkholderiales</taxon>
        <taxon>Sphaerotilaceae</taxon>
        <taxon>Roseateles</taxon>
    </lineage>
</organism>
<dbReference type="Proteomes" id="UP000060699">
    <property type="component" value="Chromosome"/>
</dbReference>
<accession>A0A0U3N011</accession>
<reference evidence="1 2" key="1">
    <citation type="submission" date="2015-12" db="EMBL/GenBank/DDBJ databases">
        <title>Complete genome of Roseateles depolymerans KCTC 42856.</title>
        <authorList>
            <person name="Kim K.M."/>
        </authorList>
    </citation>
    <scope>NUCLEOTIDE SEQUENCE [LARGE SCALE GENOMIC DNA]</scope>
    <source>
        <strain evidence="1 2">KCTC 42856</strain>
    </source>
</reference>
<evidence type="ECO:0000313" key="1">
    <source>
        <dbReference type="EMBL" id="ALV07508.1"/>
    </source>
</evidence>
<protein>
    <submittedName>
        <fullName evidence="1">Uncharacterized protein</fullName>
    </submittedName>
</protein>
<sequence>MAMNFLIGEYRVLWEALKRYQTELAVLSDSATDEDAQLLADDKLQKIEDMLLGIAVAAKSDWEIDLE</sequence>
<dbReference type="STRING" id="76731.RD2015_3047"/>
<keyword evidence="2" id="KW-1185">Reference proteome</keyword>
<proteinExistence type="predicted"/>
<dbReference type="KEGG" id="rdp:RD2015_3047"/>
<evidence type="ECO:0000313" key="2">
    <source>
        <dbReference type="Proteomes" id="UP000060699"/>
    </source>
</evidence>
<dbReference type="EMBL" id="CP013729">
    <property type="protein sequence ID" value="ALV07508.1"/>
    <property type="molecule type" value="Genomic_DNA"/>
</dbReference>
<dbReference type="RefSeq" id="WP_116001358.1">
    <property type="nucleotide sequence ID" value="NZ_CP013729.1"/>
</dbReference>
<dbReference type="AlphaFoldDB" id="A0A0U3N011"/>
<name>A0A0U3N011_9BURK</name>